<organism evidence="3 4">
    <name type="scientific">Streptomyces iconiensis</name>
    <dbReference type="NCBI Taxonomy" id="1384038"/>
    <lineage>
        <taxon>Bacteria</taxon>
        <taxon>Bacillati</taxon>
        <taxon>Actinomycetota</taxon>
        <taxon>Actinomycetes</taxon>
        <taxon>Kitasatosporales</taxon>
        <taxon>Streptomycetaceae</taxon>
        <taxon>Streptomyces</taxon>
    </lineage>
</organism>
<dbReference type="InterPro" id="IPR051265">
    <property type="entry name" value="HIBADH-related_NP60_sf"/>
</dbReference>
<evidence type="ECO:0000313" key="4">
    <source>
        <dbReference type="Proteomes" id="UP001214441"/>
    </source>
</evidence>
<dbReference type="InterPro" id="IPR029154">
    <property type="entry name" value="HIBADH-like_NADP-bd"/>
</dbReference>
<dbReference type="EMBL" id="JANCPR020000078">
    <property type="protein sequence ID" value="MDJ1138236.1"/>
    <property type="molecule type" value="Genomic_DNA"/>
</dbReference>
<dbReference type="InterPro" id="IPR006115">
    <property type="entry name" value="6PGDH_NADP-bd"/>
</dbReference>
<dbReference type="InterPro" id="IPR011008">
    <property type="entry name" value="Dimeric_a/b-barrel"/>
</dbReference>
<dbReference type="Gene3D" id="3.30.70.100">
    <property type="match status" value="1"/>
</dbReference>
<dbReference type="InterPro" id="IPR008927">
    <property type="entry name" value="6-PGluconate_DH-like_C_sf"/>
</dbReference>
<dbReference type="PANTHER" id="PTHR43580">
    <property type="entry name" value="OXIDOREDUCTASE GLYR1-RELATED"/>
    <property type="match status" value="1"/>
</dbReference>
<evidence type="ECO:0000256" key="1">
    <source>
        <dbReference type="SAM" id="MobiDB-lite"/>
    </source>
</evidence>
<name>A0ABT7ABP3_9ACTN</name>
<proteinExistence type="predicted"/>
<dbReference type="PROSITE" id="PS00895">
    <property type="entry name" value="3_HYDROXYISOBUT_DH"/>
    <property type="match status" value="1"/>
</dbReference>
<dbReference type="Pfam" id="PF03446">
    <property type="entry name" value="NAD_binding_2"/>
    <property type="match status" value="1"/>
</dbReference>
<dbReference type="Pfam" id="PF03992">
    <property type="entry name" value="ABM"/>
    <property type="match status" value="1"/>
</dbReference>
<dbReference type="PANTHER" id="PTHR43580:SF2">
    <property type="entry name" value="CYTOKINE-LIKE NUCLEAR FACTOR N-PAC"/>
    <property type="match status" value="1"/>
</dbReference>
<keyword evidence="4" id="KW-1185">Reference proteome</keyword>
<evidence type="ECO:0000313" key="3">
    <source>
        <dbReference type="EMBL" id="MDJ1138236.1"/>
    </source>
</evidence>
<feature type="compositionally biased region" description="Low complexity" evidence="1">
    <location>
        <begin position="109"/>
        <end position="133"/>
    </location>
</feature>
<dbReference type="SUPFAM" id="SSF51735">
    <property type="entry name" value="NAD(P)-binding Rossmann-fold domains"/>
    <property type="match status" value="1"/>
</dbReference>
<feature type="region of interest" description="Disordered" evidence="1">
    <location>
        <begin position="428"/>
        <end position="471"/>
    </location>
</feature>
<accession>A0ABT7ABP3</accession>
<dbReference type="InterPro" id="IPR036291">
    <property type="entry name" value="NAD(P)-bd_dom_sf"/>
</dbReference>
<dbReference type="Pfam" id="PF14833">
    <property type="entry name" value="NAD_binding_11"/>
    <property type="match status" value="1"/>
</dbReference>
<sequence length="471" mass="49148">MEAPSRPSFRVMLRMEIHPGTSTEFERVWWEVGSGIAREPANRGQSLVRSVEDENTYYVITDWADERSFRAFELSEAHVENRRRLQPYRAGGEMTLTRTVHELPPTREGPPTGEGPPAASPAPAAQPASAAGPVAPPASDHEPEPPLAFIGLGNMGGGMAARLLEAGRTLTVHNRTAGKAGPLAEAGATVAATPAEAAKGHSVVLLSLADEAAVEKVLFEQVVPVLAPGAIVIDTSTVSPDYARTCAARLATAGIRRVEACVVGNPFQAREGKLRVYTSGGEGDIAEVAGVLDILGAQVVHLGAPGTAATLKLIFNLLLGAQVTSLAEAVAYGVAAGLDRDRLLTSIAESGFSSVVMRFRAELMRKAAYEPAFFRSTLMEKDLRLALGDAALAGVPLPVLDSVRERFARVNEAGDGDKDASVVIEHTTAGPRHNGAGVPARTSTGPAQPGTGPAQTRTGPAQTTTGTEAAS</sequence>
<dbReference type="Proteomes" id="UP001214441">
    <property type="component" value="Unassembled WGS sequence"/>
</dbReference>
<dbReference type="PROSITE" id="PS51725">
    <property type="entry name" value="ABM"/>
    <property type="match status" value="1"/>
</dbReference>
<comment type="caution">
    <text evidence="3">The sequence shown here is derived from an EMBL/GenBank/DDBJ whole genome shotgun (WGS) entry which is preliminary data.</text>
</comment>
<dbReference type="SUPFAM" id="SSF48179">
    <property type="entry name" value="6-phosphogluconate dehydrogenase C-terminal domain-like"/>
    <property type="match status" value="1"/>
</dbReference>
<dbReference type="SUPFAM" id="SSF54909">
    <property type="entry name" value="Dimeric alpha+beta barrel"/>
    <property type="match status" value="1"/>
</dbReference>
<dbReference type="InterPro" id="IPR002204">
    <property type="entry name" value="3-OH-isobutyrate_DH-rel_CS"/>
</dbReference>
<feature type="region of interest" description="Disordered" evidence="1">
    <location>
        <begin position="98"/>
        <end position="150"/>
    </location>
</feature>
<dbReference type="InterPro" id="IPR007138">
    <property type="entry name" value="ABM_dom"/>
</dbReference>
<feature type="compositionally biased region" description="Low complexity" evidence="1">
    <location>
        <begin position="453"/>
        <end position="471"/>
    </location>
</feature>
<dbReference type="RefSeq" id="WP_274044769.1">
    <property type="nucleotide sequence ID" value="NZ_JANCPR020000078.1"/>
</dbReference>
<evidence type="ECO:0000259" key="2">
    <source>
        <dbReference type="PROSITE" id="PS51725"/>
    </source>
</evidence>
<dbReference type="Gene3D" id="3.40.50.720">
    <property type="entry name" value="NAD(P)-binding Rossmann-like Domain"/>
    <property type="match status" value="1"/>
</dbReference>
<gene>
    <name evidence="3" type="ORF">NMN56_041030</name>
</gene>
<dbReference type="InterPro" id="IPR013328">
    <property type="entry name" value="6PGD_dom2"/>
</dbReference>
<protein>
    <submittedName>
        <fullName evidence="3">NAD(P)-binding domain-containing protein</fullName>
    </submittedName>
</protein>
<feature type="domain" description="ABM" evidence="2">
    <location>
        <begin position="9"/>
        <end position="100"/>
    </location>
</feature>
<dbReference type="Gene3D" id="1.10.1040.10">
    <property type="entry name" value="N-(1-d-carboxylethyl)-l-norvaline Dehydrogenase, domain 2"/>
    <property type="match status" value="1"/>
</dbReference>
<reference evidence="3 4" key="1">
    <citation type="submission" date="2023-05" db="EMBL/GenBank/DDBJ databases">
        <title>Streptantibioticus silvisoli sp. nov., acidotolerant actinomycetes 1 from pine litter.</title>
        <authorList>
            <person name="Swiecimska M."/>
            <person name="Golinska P."/>
            <person name="Sangal V."/>
            <person name="Wachnowicz B."/>
            <person name="Goodfellow M."/>
        </authorList>
    </citation>
    <scope>NUCLEOTIDE SEQUENCE [LARGE SCALE GENOMIC DNA]</scope>
    <source>
        <strain evidence="3 4">DSM 42109</strain>
    </source>
</reference>